<evidence type="ECO:0000256" key="6">
    <source>
        <dbReference type="SAM" id="MobiDB-lite"/>
    </source>
</evidence>
<comment type="subcellular location">
    <subcellularLocation>
        <location evidence="1">Cell outer membrane</location>
    </subcellularLocation>
</comment>
<dbReference type="AlphaFoldDB" id="A0A3S0YB07"/>
<dbReference type="PANTHER" id="PTHR30329">
    <property type="entry name" value="STATOR ELEMENT OF FLAGELLAR MOTOR COMPLEX"/>
    <property type="match status" value="1"/>
</dbReference>
<dbReference type="PRINTS" id="PR01021">
    <property type="entry name" value="OMPADOMAIN"/>
</dbReference>
<keyword evidence="4" id="KW-0998">Cell outer membrane</keyword>
<reference evidence="9 10" key="1">
    <citation type="submission" date="2018-12" db="EMBL/GenBank/DDBJ databases">
        <title>three novel Halomonas strain isolated from plants.</title>
        <authorList>
            <person name="Sun C."/>
        </authorList>
    </citation>
    <scope>NUCLEOTIDE SEQUENCE [LARGE SCALE GENOMIC DNA]</scope>
    <source>
        <strain evidence="9 10">DSM 19434</strain>
    </source>
</reference>
<dbReference type="Pfam" id="PF04355">
    <property type="entry name" value="BamE"/>
    <property type="match status" value="1"/>
</dbReference>
<evidence type="ECO:0000256" key="4">
    <source>
        <dbReference type="ARBA" id="ARBA00023237"/>
    </source>
</evidence>
<dbReference type="InterPro" id="IPR007450">
    <property type="entry name" value="BamE_dom"/>
</dbReference>
<keyword evidence="10" id="KW-1185">Reference proteome</keyword>
<feature type="signal peptide" evidence="7">
    <location>
        <begin position="1"/>
        <end position="26"/>
    </location>
</feature>
<feature type="region of interest" description="Disordered" evidence="6">
    <location>
        <begin position="229"/>
        <end position="249"/>
    </location>
</feature>
<dbReference type="OrthoDB" id="1149075at2"/>
<sequence>MNNICSNMMTKAALGAASIAAALVLAGCASPPNNDRTELRDAGDGFPALSGNWYDGGKFVDPENILRLRESQTKDQVRQLIGNPHYAEGFFGVREWNYVFNLYTGNGNEYITCQYQVHYDDEMALESTRWRDLQCPALLVPIEVEEIAAEPREEKLTLSGDVLFDFDSDTLTLEGRRAVDQVTQTITNDFVSPSVLIIGYTDRFGSEAYNLALSNSRAETVGGRMASQGVSRSSITTAGRGMADPVVDCPGRSATPSVTQCLRPNRRVEITVTETAR</sequence>
<name>A0A3S0YB07_9GAMM</name>
<dbReference type="CDD" id="cd07185">
    <property type="entry name" value="OmpA_C-like"/>
    <property type="match status" value="1"/>
</dbReference>
<proteinExistence type="predicted"/>
<dbReference type="RefSeq" id="WP_126949185.1">
    <property type="nucleotide sequence ID" value="NZ_RZHG01000032.1"/>
</dbReference>
<dbReference type="PANTHER" id="PTHR30329:SF21">
    <property type="entry name" value="LIPOPROTEIN YIAD-RELATED"/>
    <property type="match status" value="1"/>
</dbReference>
<evidence type="ECO:0000256" key="1">
    <source>
        <dbReference type="ARBA" id="ARBA00004442"/>
    </source>
</evidence>
<accession>A0A3S0YB07</accession>
<dbReference type="InterPro" id="IPR050330">
    <property type="entry name" value="Bact_OuterMem_StrucFunc"/>
</dbReference>
<dbReference type="EMBL" id="RZHG01000032">
    <property type="protein sequence ID" value="RUR25817.1"/>
    <property type="molecule type" value="Genomic_DNA"/>
</dbReference>
<dbReference type="InterPro" id="IPR037873">
    <property type="entry name" value="BamE-like"/>
</dbReference>
<evidence type="ECO:0000256" key="2">
    <source>
        <dbReference type="ARBA" id="ARBA00022729"/>
    </source>
</evidence>
<dbReference type="GO" id="GO:0009279">
    <property type="term" value="C:cell outer membrane"/>
    <property type="evidence" value="ECO:0007669"/>
    <property type="project" value="UniProtKB-SubCell"/>
</dbReference>
<evidence type="ECO:0000256" key="5">
    <source>
        <dbReference type="PROSITE-ProRule" id="PRU00473"/>
    </source>
</evidence>
<evidence type="ECO:0000313" key="10">
    <source>
        <dbReference type="Proteomes" id="UP000287336"/>
    </source>
</evidence>
<feature type="domain" description="OmpA-like" evidence="8">
    <location>
        <begin position="151"/>
        <end position="276"/>
    </location>
</feature>
<dbReference type="InterPro" id="IPR006664">
    <property type="entry name" value="OMP_bac"/>
</dbReference>
<dbReference type="InterPro" id="IPR006665">
    <property type="entry name" value="OmpA-like"/>
</dbReference>
<dbReference type="Gene3D" id="3.30.1330.60">
    <property type="entry name" value="OmpA-like domain"/>
    <property type="match status" value="1"/>
</dbReference>
<dbReference type="SUPFAM" id="SSF103088">
    <property type="entry name" value="OmpA-like"/>
    <property type="match status" value="1"/>
</dbReference>
<evidence type="ECO:0000259" key="8">
    <source>
        <dbReference type="PROSITE" id="PS51123"/>
    </source>
</evidence>
<dbReference type="Proteomes" id="UP000287336">
    <property type="component" value="Unassembled WGS sequence"/>
</dbReference>
<comment type="caution">
    <text evidence="9">The sequence shown here is derived from an EMBL/GenBank/DDBJ whole genome shotgun (WGS) entry which is preliminary data.</text>
</comment>
<feature type="chain" id="PRO_5018690344" evidence="7">
    <location>
        <begin position="27"/>
        <end position="277"/>
    </location>
</feature>
<dbReference type="PROSITE" id="PS51123">
    <property type="entry name" value="OMPA_2"/>
    <property type="match status" value="1"/>
</dbReference>
<protein>
    <submittedName>
        <fullName evidence="9">Outer membrane protein assembly factor BamE</fullName>
    </submittedName>
</protein>
<dbReference type="InterPro" id="IPR036737">
    <property type="entry name" value="OmpA-like_sf"/>
</dbReference>
<keyword evidence="2 7" id="KW-0732">Signal</keyword>
<evidence type="ECO:0000256" key="3">
    <source>
        <dbReference type="ARBA" id="ARBA00023136"/>
    </source>
</evidence>
<keyword evidence="3 5" id="KW-0472">Membrane</keyword>
<evidence type="ECO:0000256" key="7">
    <source>
        <dbReference type="SAM" id="SignalP"/>
    </source>
</evidence>
<dbReference type="Pfam" id="PF00691">
    <property type="entry name" value="OmpA"/>
    <property type="match status" value="1"/>
</dbReference>
<organism evidence="9 10">
    <name type="scientific">Vreelandella andesensis</name>
    <dbReference type="NCBI Taxonomy" id="447567"/>
    <lineage>
        <taxon>Bacteria</taxon>
        <taxon>Pseudomonadati</taxon>
        <taxon>Pseudomonadota</taxon>
        <taxon>Gammaproteobacteria</taxon>
        <taxon>Oceanospirillales</taxon>
        <taxon>Halomonadaceae</taxon>
        <taxon>Vreelandella</taxon>
    </lineage>
</organism>
<evidence type="ECO:0000313" key="9">
    <source>
        <dbReference type="EMBL" id="RUR25817.1"/>
    </source>
</evidence>
<gene>
    <name evidence="9" type="primary">bamE</name>
    <name evidence="9" type="ORF">ELY33_17470</name>
</gene>
<dbReference type="Gene3D" id="3.30.1450.10">
    <property type="match status" value="1"/>
</dbReference>